<feature type="region of interest" description="Disordered" evidence="1">
    <location>
        <begin position="21"/>
        <end position="106"/>
    </location>
</feature>
<evidence type="ECO:0000256" key="1">
    <source>
        <dbReference type="SAM" id="MobiDB-lite"/>
    </source>
</evidence>
<keyword evidence="3" id="KW-1185">Reference proteome</keyword>
<proteinExistence type="predicted"/>
<dbReference type="Proteomes" id="UP000638648">
    <property type="component" value="Unassembled WGS sequence"/>
</dbReference>
<feature type="compositionally biased region" description="Basic and acidic residues" evidence="1">
    <location>
        <begin position="45"/>
        <end position="88"/>
    </location>
</feature>
<name>A0A927MNP3_9ACTN</name>
<sequence>MEPWWPRRALLRDALSHHDPRRWTTIRPGQRRQSESQQTAGDTFAYHDLDVDATRRSDTHPDQIDHRHAAYHDGSDHASHDRSDHWSHADAVTQQDTRPAGPFPEA</sequence>
<dbReference type="RefSeq" id="WP_192748115.1">
    <property type="nucleotide sequence ID" value="NZ_BAABJL010000055.1"/>
</dbReference>
<organism evidence="2 3">
    <name type="scientific">Actinopolymorpha pittospori</name>
    <dbReference type="NCBI Taxonomy" id="648752"/>
    <lineage>
        <taxon>Bacteria</taxon>
        <taxon>Bacillati</taxon>
        <taxon>Actinomycetota</taxon>
        <taxon>Actinomycetes</taxon>
        <taxon>Propionibacteriales</taxon>
        <taxon>Actinopolymorphaceae</taxon>
        <taxon>Actinopolymorpha</taxon>
    </lineage>
</organism>
<protein>
    <submittedName>
        <fullName evidence="2">Uncharacterized protein</fullName>
    </submittedName>
</protein>
<accession>A0A927MNP3</accession>
<gene>
    <name evidence="2" type="ORF">HEB94_000087</name>
</gene>
<evidence type="ECO:0000313" key="3">
    <source>
        <dbReference type="Proteomes" id="UP000638648"/>
    </source>
</evidence>
<reference evidence="2" key="1">
    <citation type="submission" date="2020-10" db="EMBL/GenBank/DDBJ databases">
        <title>Sequencing the genomes of 1000 actinobacteria strains.</title>
        <authorList>
            <person name="Klenk H.-P."/>
        </authorList>
    </citation>
    <scope>NUCLEOTIDE SEQUENCE</scope>
    <source>
        <strain evidence="2">DSM 45354</strain>
    </source>
</reference>
<dbReference type="EMBL" id="JADBEM010000001">
    <property type="protein sequence ID" value="MBE1603239.1"/>
    <property type="molecule type" value="Genomic_DNA"/>
</dbReference>
<evidence type="ECO:0000313" key="2">
    <source>
        <dbReference type="EMBL" id="MBE1603239.1"/>
    </source>
</evidence>
<comment type="caution">
    <text evidence="2">The sequence shown here is derived from an EMBL/GenBank/DDBJ whole genome shotgun (WGS) entry which is preliminary data.</text>
</comment>
<dbReference type="AlphaFoldDB" id="A0A927MNP3"/>